<dbReference type="GO" id="GO:0030686">
    <property type="term" value="C:90S preribosome"/>
    <property type="evidence" value="ECO:0007669"/>
    <property type="project" value="TreeGrafter"/>
</dbReference>
<dbReference type="PANTHER" id="PTHR17695">
    <property type="entry name" value="SMALL SUBUNIT PROCESSOME COMPONENT 20 HOMOLOG"/>
    <property type="match status" value="1"/>
</dbReference>
<feature type="region of interest" description="Disordered" evidence="1">
    <location>
        <begin position="1"/>
        <end position="74"/>
    </location>
</feature>
<dbReference type="OrthoDB" id="55873at2759"/>
<reference evidence="2 3" key="1">
    <citation type="submission" date="2016-09" db="EMBL/GenBank/DDBJ databases">
        <title>Extensive genetic diversity and differential bi-allelic expression allows diatom success in the polar Southern Ocean.</title>
        <authorList>
            <consortium name="DOE Joint Genome Institute"/>
            <person name="Mock T."/>
            <person name="Otillar R.P."/>
            <person name="Strauss J."/>
            <person name="Dupont C."/>
            <person name="Frickenhaus S."/>
            <person name="Maumus F."/>
            <person name="Mcmullan M."/>
            <person name="Sanges R."/>
            <person name="Schmutz J."/>
            <person name="Toseland A."/>
            <person name="Valas R."/>
            <person name="Veluchamy A."/>
            <person name="Ward B.J."/>
            <person name="Allen A."/>
            <person name="Barry K."/>
            <person name="Falciatore A."/>
            <person name="Ferrante M."/>
            <person name="Fortunato A.E."/>
            <person name="Gloeckner G."/>
            <person name="Gruber A."/>
            <person name="Hipkin R."/>
            <person name="Janech M."/>
            <person name="Kroth P."/>
            <person name="Leese F."/>
            <person name="Lindquist E."/>
            <person name="Lyon B.R."/>
            <person name="Martin J."/>
            <person name="Mayer C."/>
            <person name="Parker M."/>
            <person name="Quesneville H."/>
            <person name="Raymond J."/>
            <person name="Uhlig C."/>
            <person name="Valentin K.U."/>
            <person name="Worden A.Z."/>
            <person name="Armbrust E.V."/>
            <person name="Bowler C."/>
            <person name="Green B."/>
            <person name="Moulton V."/>
            <person name="Van Oosterhout C."/>
            <person name="Grigoriev I."/>
        </authorList>
    </citation>
    <scope>NUCLEOTIDE SEQUENCE [LARGE SCALE GENOMIC DNA]</scope>
    <source>
        <strain evidence="2 3">CCMP1102</strain>
    </source>
</reference>
<feature type="compositionally biased region" description="Basic and acidic residues" evidence="1">
    <location>
        <begin position="432"/>
        <end position="450"/>
    </location>
</feature>
<feature type="region of interest" description="Disordered" evidence="1">
    <location>
        <begin position="405"/>
        <end position="450"/>
    </location>
</feature>
<dbReference type="GO" id="GO:0032040">
    <property type="term" value="C:small-subunit processome"/>
    <property type="evidence" value="ECO:0007669"/>
    <property type="project" value="TreeGrafter"/>
</dbReference>
<dbReference type="AlphaFoldDB" id="A0A1E7EJY1"/>
<feature type="compositionally biased region" description="Basic and acidic residues" evidence="1">
    <location>
        <begin position="53"/>
        <end position="67"/>
    </location>
</feature>
<feature type="region of interest" description="Disordered" evidence="1">
    <location>
        <begin position="170"/>
        <end position="190"/>
    </location>
</feature>
<evidence type="ECO:0000313" key="3">
    <source>
        <dbReference type="Proteomes" id="UP000095751"/>
    </source>
</evidence>
<protein>
    <submittedName>
        <fullName evidence="2">Uncharacterized protein</fullName>
    </submittedName>
</protein>
<proteinExistence type="predicted"/>
<sequence>MDSRHHVKTINTDERSKKRIRFASSKERSKKASADVYRSYKGRIGGGVTSAATREEFVHNPKRDEGRAKKKSRHRIDHDAGFIKISNDQDKSETILEENEHEEKEMGTEISSTFSGEIDVAFDRNASEIFSKFHREIWKLVRSLPEILHNLDKIIDVLVAYMLSPASMPDVRTPNKKQITSGGDDDDNGGGGIVVREEFVINHATTDILHLLSVLARDLRHEIHPYLHTKILPRIAQDMLNPPPPPSDSKQQPIPMDVTIVETAFRTLSFLAATKVITDRKKTREAKRRMTVYKCFAAFSASNFDLVAPHLELMLEGLHRTSLEAKNEIENKALSQKRSSYSYSAASGIPNGDIDTPATEHSLAEEVLTLLEDKCTTPSDFLNAYAEVKRRALTKKRQRITEQKVEAVQNPQVATERRIKKQENNKKRRKKRADEHRIERGGGEKKYRMI</sequence>
<feature type="compositionally biased region" description="Basic and acidic residues" evidence="1">
    <location>
        <begin position="24"/>
        <end position="33"/>
    </location>
</feature>
<dbReference type="KEGG" id="fcy:FRACYDRAFT_255787"/>
<name>A0A1E7EJY1_9STRA</name>
<accession>A0A1E7EJY1</accession>
<dbReference type="Proteomes" id="UP000095751">
    <property type="component" value="Unassembled WGS sequence"/>
</dbReference>
<evidence type="ECO:0000313" key="2">
    <source>
        <dbReference type="EMBL" id="OEU06192.1"/>
    </source>
</evidence>
<gene>
    <name evidence="2" type="ORF">FRACYDRAFT_255787</name>
</gene>
<keyword evidence="3" id="KW-1185">Reference proteome</keyword>
<dbReference type="PANTHER" id="PTHR17695:SF11">
    <property type="entry name" value="SMALL SUBUNIT PROCESSOME COMPONENT 20 HOMOLOG"/>
    <property type="match status" value="1"/>
</dbReference>
<evidence type="ECO:0000256" key="1">
    <source>
        <dbReference type="SAM" id="MobiDB-lite"/>
    </source>
</evidence>
<dbReference type="InterPro" id="IPR052575">
    <property type="entry name" value="SSU_processome_comp_20"/>
</dbReference>
<dbReference type="InParanoid" id="A0A1E7EJY1"/>
<dbReference type="EMBL" id="KV784421">
    <property type="protein sequence ID" value="OEU06192.1"/>
    <property type="molecule type" value="Genomic_DNA"/>
</dbReference>
<feature type="compositionally biased region" description="Basic and acidic residues" evidence="1">
    <location>
        <begin position="415"/>
        <end position="425"/>
    </location>
</feature>
<organism evidence="2 3">
    <name type="scientific">Fragilariopsis cylindrus CCMP1102</name>
    <dbReference type="NCBI Taxonomy" id="635003"/>
    <lineage>
        <taxon>Eukaryota</taxon>
        <taxon>Sar</taxon>
        <taxon>Stramenopiles</taxon>
        <taxon>Ochrophyta</taxon>
        <taxon>Bacillariophyta</taxon>
        <taxon>Bacillariophyceae</taxon>
        <taxon>Bacillariophycidae</taxon>
        <taxon>Bacillariales</taxon>
        <taxon>Bacillariaceae</taxon>
        <taxon>Fragilariopsis</taxon>
    </lineage>
</organism>